<dbReference type="EMBL" id="BAAAFG010000002">
    <property type="protein sequence ID" value="GAA0871453.1"/>
    <property type="molecule type" value="Genomic_DNA"/>
</dbReference>
<gene>
    <name evidence="1" type="ORF">GCM10009117_05990</name>
</gene>
<evidence type="ECO:0000313" key="1">
    <source>
        <dbReference type="EMBL" id="GAA0871453.1"/>
    </source>
</evidence>
<dbReference type="Proteomes" id="UP001500507">
    <property type="component" value="Unassembled WGS sequence"/>
</dbReference>
<comment type="caution">
    <text evidence="1">The sequence shown here is derived from an EMBL/GenBank/DDBJ whole genome shotgun (WGS) entry which is preliminary data.</text>
</comment>
<dbReference type="RefSeq" id="WP_343763649.1">
    <property type="nucleotide sequence ID" value="NZ_BAAAFG010000002.1"/>
</dbReference>
<reference evidence="2" key="1">
    <citation type="journal article" date="2019" name="Int. J. Syst. Evol. Microbiol.">
        <title>The Global Catalogue of Microorganisms (GCM) 10K type strain sequencing project: providing services to taxonomists for standard genome sequencing and annotation.</title>
        <authorList>
            <consortium name="The Broad Institute Genomics Platform"/>
            <consortium name="The Broad Institute Genome Sequencing Center for Infectious Disease"/>
            <person name="Wu L."/>
            <person name="Ma J."/>
        </authorList>
    </citation>
    <scope>NUCLEOTIDE SEQUENCE [LARGE SCALE GENOMIC DNA]</scope>
    <source>
        <strain evidence="2">JCM 16082</strain>
    </source>
</reference>
<proteinExistence type="predicted"/>
<evidence type="ECO:0000313" key="2">
    <source>
        <dbReference type="Proteomes" id="UP001500507"/>
    </source>
</evidence>
<keyword evidence="2" id="KW-1185">Reference proteome</keyword>
<dbReference type="Pfam" id="PF04390">
    <property type="entry name" value="LptE"/>
    <property type="match status" value="1"/>
</dbReference>
<accession>A0ABP3XQ72</accession>
<sequence>MKRFLYIVLFVIVASLSNSCGIYSFTGANTGNAENFQVNFFQNTAAIIEPGIDQQFTNRLQDLILQQTNLALTNQNGDLIYEGEITRYYISPISATADNTAAQNRLTVAVNCRFFNRLDDTSDFEKSFSFYFDFPANQQLIGATLDEALDEVFTRITQDIFNESLANW</sequence>
<dbReference type="InterPro" id="IPR007485">
    <property type="entry name" value="LPS_assembly_LptE"/>
</dbReference>
<name>A0ABP3XQ72_9FLAO</name>
<organism evidence="1 2">
    <name type="scientific">Gangjinia marincola</name>
    <dbReference type="NCBI Taxonomy" id="578463"/>
    <lineage>
        <taxon>Bacteria</taxon>
        <taxon>Pseudomonadati</taxon>
        <taxon>Bacteroidota</taxon>
        <taxon>Flavobacteriia</taxon>
        <taxon>Flavobacteriales</taxon>
        <taxon>Flavobacteriaceae</taxon>
        <taxon>Gangjinia</taxon>
    </lineage>
</organism>
<protein>
    <submittedName>
        <fullName evidence="1">LptE family protein</fullName>
    </submittedName>
</protein>